<dbReference type="STRING" id="1121015.GCA_000420545_01529"/>
<organism evidence="5 6">
    <name type="scientific">Arenimonas oryziterrae DSM 21050 = YC6267</name>
    <dbReference type="NCBI Taxonomy" id="1121015"/>
    <lineage>
        <taxon>Bacteria</taxon>
        <taxon>Pseudomonadati</taxon>
        <taxon>Pseudomonadota</taxon>
        <taxon>Gammaproteobacteria</taxon>
        <taxon>Lysobacterales</taxon>
        <taxon>Lysobacteraceae</taxon>
        <taxon>Arenimonas</taxon>
    </lineage>
</organism>
<dbReference type="EMBL" id="AVCI01000001">
    <property type="protein sequence ID" value="KFN44987.1"/>
    <property type="molecule type" value="Genomic_DNA"/>
</dbReference>
<dbReference type="RefSeq" id="WP_022969157.1">
    <property type="nucleotide sequence ID" value="NZ_ATVD01000002.1"/>
</dbReference>
<dbReference type="Pfam" id="PF12710">
    <property type="entry name" value="HAD"/>
    <property type="match status" value="1"/>
</dbReference>
<dbReference type="OrthoDB" id="9784466at2"/>
<dbReference type="Gene3D" id="1.20.1440.100">
    <property type="entry name" value="SG protein - dephosphorylation function"/>
    <property type="match status" value="1"/>
</dbReference>
<dbReference type="InterPro" id="IPR050582">
    <property type="entry name" value="HAD-like_SerB"/>
</dbReference>
<keyword evidence="6" id="KW-1185">Reference proteome</keyword>
<dbReference type="AlphaFoldDB" id="A0A091B0C1"/>
<dbReference type="GO" id="GO:0046872">
    <property type="term" value="F:metal ion binding"/>
    <property type="evidence" value="ECO:0007669"/>
    <property type="project" value="UniProtKB-KW"/>
</dbReference>
<dbReference type="Proteomes" id="UP000029385">
    <property type="component" value="Unassembled WGS sequence"/>
</dbReference>
<dbReference type="Gene3D" id="3.40.50.1000">
    <property type="entry name" value="HAD superfamily/HAD-like"/>
    <property type="match status" value="1"/>
</dbReference>
<dbReference type="SUPFAM" id="SSF56784">
    <property type="entry name" value="HAD-like"/>
    <property type="match status" value="1"/>
</dbReference>
<proteinExistence type="predicted"/>
<dbReference type="eggNOG" id="COG0560">
    <property type="taxonomic scope" value="Bacteria"/>
</dbReference>
<dbReference type="InterPro" id="IPR036412">
    <property type="entry name" value="HAD-like_sf"/>
</dbReference>
<sequence length="215" mass="23543">MSALVVFDLDGTLIHGDCGGALVRRLIARHSWRRIAALLIAPVAMPMMMFPRTRRRGVSAFLWLGTVGVAPALLDATIARFIADYPLRELPSARAALENELAQGHRVVVATGALRVLAEGFLQRLGVGDRVLVAASRMTRFAGGQIASVQCNGHEKLRELQRLGLPTDLLRAYSDTWSDFPLFDAAATPIVINASARDLRRLQSRYGERLQMLAS</sequence>
<dbReference type="PANTHER" id="PTHR43344:SF13">
    <property type="entry name" value="PHOSPHATASE RV3661-RELATED"/>
    <property type="match status" value="1"/>
</dbReference>
<evidence type="ECO:0000313" key="6">
    <source>
        <dbReference type="Proteomes" id="UP000029385"/>
    </source>
</evidence>
<dbReference type="GO" id="GO:0016787">
    <property type="term" value="F:hydrolase activity"/>
    <property type="evidence" value="ECO:0007669"/>
    <property type="project" value="UniProtKB-KW"/>
</dbReference>
<evidence type="ECO:0000256" key="1">
    <source>
        <dbReference type="ARBA" id="ARBA00022723"/>
    </source>
</evidence>
<name>A0A091B0C1_9GAMM</name>
<gene>
    <name evidence="5" type="ORF">N789_02920</name>
</gene>
<evidence type="ECO:0000256" key="3">
    <source>
        <dbReference type="ARBA" id="ARBA00022842"/>
    </source>
</evidence>
<feature type="transmembrane region" description="Helical" evidence="4">
    <location>
        <begin position="62"/>
        <end position="83"/>
    </location>
</feature>
<evidence type="ECO:0000256" key="2">
    <source>
        <dbReference type="ARBA" id="ARBA00022801"/>
    </source>
</evidence>
<keyword evidence="4" id="KW-1133">Transmembrane helix</keyword>
<reference evidence="5 6" key="1">
    <citation type="submission" date="2013-09" db="EMBL/GenBank/DDBJ databases">
        <title>Genome sequencing of Arenimonas oryziterrae.</title>
        <authorList>
            <person name="Chen F."/>
            <person name="Wang G."/>
        </authorList>
    </citation>
    <scope>NUCLEOTIDE SEQUENCE [LARGE SCALE GENOMIC DNA]</scope>
    <source>
        <strain evidence="5 6">YC6267</strain>
    </source>
</reference>
<comment type="caution">
    <text evidence="5">The sequence shown here is derived from an EMBL/GenBank/DDBJ whole genome shotgun (WGS) entry which is preliminary data.</text>
</comment>
<dbReference type="PANTHER" id="PTHR43344">
    <property type="entry name" value="PHOSPHOSERINE PHOSPHATASE"/>
    <property type="match status" value="1"/>
</dbReference>
<keyword evidence="4" id="KW-0812">Transmembrane</keyword>
<keyword evidence="4" id="KW-0472">Membrane</keyword>
<dbReference type="PATRIC" id="fig|1121015.4.peg.574"/>
<dbReference type="NCBIfam" id="TIGR01488">
    <property type="entry name" value="HAD-SF-IB"/>
    <property type="match status" value="1"/>
</dbReference>
<dbReference type="InterPro" id="IPR023214">
    <property type="entry name" value="HAD_sf"/>
</dbReference>
<evidence type="ECO:0000313" key="5">
    <source>
        <dbReference type="EMBL" id="KFN44987.1"/>
    </source>
</evidence>
<protein>
    <recommendedName>
        <fullName evidence="7">Haloacid dehalogenase</fullName>
    </recommendedName>
</protein>
<keyword evidence="1" id="KW-0479">Metal-binding</keyword>
<evidence type="ECO:0008006" key="7">
    <source>
        <dbReference type="Google" id="ProtNLM"/>
    </source>
</evidence>
<accession>A0A091B0C1</accession>
<evidence type="ECO:0000256" key="4">
    <source>
        <dbReference type="SAM" id="Phobius"/>
    </source>
</evidence>
<keyword evidence="3" id="KW-0460">Magnesium</keyword>
<keyword evidence="2" id="KW-0378">Hydrolase</keyword>